<dbReference type="GO" id="GO:0009279">
    <property type="term" value="C:cell outer membrane"/>
    <property type="evidence" value="ECO:0007669"/>
    <property type="project" value="UniProtKB-SubCell"/>
</dbReference>
<dbReference type="GO" id="GO:0044718">
    <property type="term" value="P:siderophore transmembrane transport"/>
    <property type="evidence" value="ECO:0007669"/>
    <property type="project" value="TreeGrafter"/>
</dbReference>
<keyword evidence="5" id="KW-0732">Signal</keyword>
<organism evidence="14 15">
    <name type="scientific">Chitinophaga terrae</name>
    <name type="common">ex Kim and Jung 2007</name>
    <dbReference type="NCBI Taxonomy" id="408074"/>
    <lineage>
        <taxon>Bacteria</taxon>
        <taxon>Pseudomonadati</taxon>
        <taxon>Bacteroidota</taxon>
        <taxon>Chitinophagia</taxon>
        <taxon>Chitinophagales</taxon>
        <taxon>Chitinophagaceae</taxon>
        <taxon>Chitinophaga</taxon>
    </lineage>
</organism>
<dbReference type="PANTHER" id="PTHR30069:SF29">
    <property type="entry name" value="HEMOGLOBIN AND HEMOGLOBIN-HAPTOGLOBIN-BINDING PROTEIN 1-RELATED"/>
    <property type="match status" value="1"/>
</dbReference>
<evidence type="ECO:0000259" key="12">
    <source>
        <dbReference type="Pfam" id="PF00593"/>
    </source>
</evidence>
<name>A0A1H3ZHN4_9BACT</name>
<comment type="subcellular location">
    <subcellularLocation>
        <location evidence="1 10">Cell outer membrane</location>
        <topology evidence="1 10">Multi-pass membrane protein</topology>
    </subcellularLocation>
</comment>
<dbReference type="Pfam" id="PF00593">
    <property type="entry name" value="TonB_dep_Rec_b-barrel"/>
    <property type="match status" value="1"/>
</dbReference>
<keyword evidence="4 10" id="KW-0812">Transmembrane</keyword>
<evidence type="ECO:0000256" key="6">
    <source>
        <dbReference type="ARBA" id="ARBA00023077"/>
    </source>
</evidence>
<feature type="domain" description="TonB-dependent receptor-like beta-barrel" evidence="12">
    <location>
        <begin position="483"/>
        <end position="1051"/>
    </location>
</feature>
<dbReference type="InterPro" id="IPR023997">
    <property type="entry name" value="TonB-dep_OMP_SusC/RagA_CS"/>
</dbReference>
<evidence type="ECO:0000256" key="8">
    <source>
        <dbReference type="ARBA" id="ARBA00023170"/>
    </source>
</evidence>
<dbReference type="STRING" id="408074.SAMN05660909_01212"/>
<proteinExistence type="inferred from homology"/>
<dbReference type="GO" id="GO:0015344">
    <property type="term" value="F:siderophore uptake transmembrane transporter activity"/>
    <property type="evidence" value="ECO:0007669"/>
    <property type="project" value="TreeGrafter"/>
</dbReference>
<dbReference type="InterPro" id="IPR012910">
    <property type="entry name" value="Plug_dom"/>
</dbReference>
<dbReference type="NCBIfam" id="TIGR04057">
    <property type="entry name" value="SusC_RagA_signa"/>
    <property type="match status" value="1"/>
</dbReference>
<dbReference type="PROSITE" id="PS52016">
    <property type="entry name" value="TONB_DEPENDENT_REC_3"/>
    <property type="match status" value="1"/>
</dbReference>
<dbReference type="EMBL" id="FNRL01000004">
    <property type="protein sequence ID" value="SEA22794.1"/>
    <property type="molecule type" value="Genomic_DNA"/>
</dbReference>
<evidence type="ECO:0000256" key="4">
    <source>
        <dbReference type="ARBA" id="ARBA00022692"/>
    </source>
</evidence>
<dbReference type="InterPro" id="IPR000531">
    <property type="entry name" value="Beta-barrel_TonB"/>
</dbReference>
<dbReference type="OrthoDB" id="9768177at2"/>
<keyword evidence="2 10" id="KW-0813">Transport</keyword>
<dbReference type="InterPro" id="IPR008969">
    <property type="entry name" value="CarboxyPept-like_regulatory"/>
</dbReference>
<evidence type="ECO:0000256" key="10">
    <source>
        <dbReference type="PROSITE-ProRule" id="PRU01360"/>
    </source>
</evidence>
<dbReference type="Pfam" id="PF07715">
    <property type="entry name" value="Plug"/>
    <property type="match status" value="1"/>
</dbReference>
<protein>
    <submittedName>
        <fullName evidence="14">TonB-linked outer membrane protein, SusC/RagA family</fullName>
    </submittedName>
</protein>
<dbReference type="RefSeq" id="WP_089759894.1">
    <property type="nucleotide sequence ID" value="NZ_BKAT01000005.1"/>
</dbReference>
<dbReference type="InterPro" id="IPR036942">
    <property type="entry name" value="Beta-barrel_TonB_sf"/>
</dbReference>
<evidence type="ECO:0000256" key="3">
    <source>
        <dbReference type="ARBA" id="ARBA00022452"/>
    </source>
</evidence>
<dbReference type="Pfam" id="PF13715">
    <property type="entry name" value="CarbopepD_reg_2"/>
    <property type="match status" value="1"/>
</dbReference>
<reference evidence="15" key="1">
    <citation type="submission" date="2016-10" db="EMBL/GenBank/DDBJ databases">
        <authorList>
            <person name="Varghese N."/>
            <person name="Submissions S."/>
        </authorList>
    </citation>
    <scope>NUCLEOTIDE SEQUENCE [LARGE SCALE GENOMIC DNA]</scope>
    <source>
        <strain evidence="15">DSM 23920</strain>
    </source>
</reference>
<evidence type="ECO:0000256" key="5">
    <source>
        <dbReference type="ARBA" id="ARBA00022729"/>
    </source>
</evidence>
<evidence type="ECO:0000256" key="7">
    <source>
        <dbReference type="ARBA" id="ARBA00023136"/>
    </source>
</evidence>
<dbReference type="SUPFAM" id="SSF49464">
    <property type="entry name" value="Carboxypeptidase regulatory domain-like"/>
    <property type="match status" value="1"/>
</dbReference>
<keyword evidence="3 10" id="KW-1134">Transmembrane beta strand</keyword>
<evidence type="ECO:0000256" key="9">
    <source>
        <dbReference type="ARBA" id="ARBA00023237"/>
    </source>
</evidence>
<keyword evidence="15" id="KW-1185">Reference proteome</keyword>
<dbReference type="PANTHER" id="PTHR30069">
    <property type="entry name" value="TONB-DEPENDENT OUTER MEMBRANE RECEPTOR"/>
    <property type="match status" value="1"/>
</dbReference>
<evidence type="ECO:0000313" key="14">
    <source>
        <dbReference type="EMBL" id="SEA22794.1"/>
    </source>
</evidence>
<dbReference type="NCBIfam" id="TIGR04056">
    <property type="entry name" value="OMP_RagA_SusC"/>
    <property type="match status" value="1"/>
</dbReference>
<keyword evidence="6 11" id="KW-0798">TonB box</keyword>
<evidence type="ECO:0000256" key="1">
    <source>
        <dbReference type="ARBA" id="ARBA00004571"/>
    </source>
</evidence>
<evidence type="ECO:0000259" key="13">
    <source>
        <dbReference type="Pfam" id="PF07715"/>
    </source>
</evidence>
<dbReference type="Gene3D" id="2.40.170.20">
    <property type="entry name" value="TonB-dependent receptor, beta-barrel domain"/>
    <property type="match status" value="1"/>
</dbReference>
<dbReference type="InterPro" id="IPR037066">
    <property type="entry name" value="Plug_dom_sf"/>
</dbReference>
<keyword evidence="9 10" id="KW-0998">Cell outer membrane</keyword>
<feature type="domain" description="TonB-dependent receptor plug" evidence="13">
    <location>
        <begin position="204"/>
        <end position="311"/>
    </location>
</feature>
<sequence length="1095" mass="121270">MKKFYRSIPLFIILLLLVVQLKAQHIKQTFVNIHVTDQSLDKIFEQIEATTVFRFVYSPSAIASIGKVSFNRDNVTVEQVLKQVLPRSLAYEQRGKNILVTVRETESIATPTTEGLITGVVTDQKGQPLYGVSIMVKGSGKGVASGVFGTFSIRARSVDTLHFRHLGFYEQEVIAGNSYLKVALKQRMSDLGEVVVVGYGISSKAELTTAIGTVSGEKITDRPTTINLVQGLAGKLAGVSVMTNSGKPGGNPTIKIRGTGSINASNNPLFVIDGIVGADPDIIDPNIIESTDILKDAAATAIYGARGSNGVVVITTKRGANTAAVINFRNTVSFGTLAREISLMNASEALEMFKREYEYKPGRLAPHLDPNKTFERKSDLFNADGTPKYNTNWQKEATRLAISHAHSLSFSGGKDNLTAVANVSFKDQQGILLSSYSKQVNGFINLGWDVKKWFHLQAVLNTGAVRQRNVDINTFGLNGIRQIYEFLPFFPVRYPDGTYSRKGDYPGAEDSENPVRLLKEVQSVFGRTYTMGSLTGTFHLNTKLDFTASITGQTGTTYDFYYSGRDIRGLSETQQGVATRTNAILGSWTSEDYFTYTNHFNKHHLTAVAGASWYYFANTATKAGAEGFFDDFFSYNSLQTGTVKQTPYSYNGTNQMNSFFTRWNYGYNDKYLLGASFRVDGSSRFGKNNKYGYFPAFSAAWRISKENFFNDRIVSDLKLRTSYGVVGNAEIGDYVTISKMNNALGVFNGQPVPSVTLATFGNPNLKWEKSRQLNLGIDATLLDGRVQLTADVYNRLTRDLLYSRQLPATTGYDYILDNIGSISNKGLEITVNSTNIDKPAFSWSTSFNFSMNRSKVLKLNGDIMYTWAGRIMEGRPLNEFFGYQRLGTWGSDEAAEAAVYGKKPGDLKFADLNNNKIKDAGDKTSLGNAMPKFESNIGNTFTYKGLSLYVDLQVMYGHKLANFTRFITESAAPVANSYKSILNAWTPGHQQTYNAALRLPGDGYDNELDSYNIEDGSFLRVRNIALSYRLKPEWLQRYNLKGASIGINAENYFLFTKYSGYDPEATSFDGGLNQGVDVYQYPKPKTISLSLNINF</sequence>
<evidence type="ECO:0000256" key="11">
    <source>
        <dbReference type="RuleBase" id="RU003357"/>
    </source>
</evidence>
<dbReference type="Proteomes" id="UP000199656">
    <property type="component" value="Unassembled WGS sequence"/>
</dbReference>
<evidence type="ECO:0000256" key="2">
    <source>
        <dbReference type="ARBA" id="ARBA00022448"/>
    </source>
</evidence>
<gene>
    <name evidence="14" type="ORF">SAMN05660909_01212</name>
</gene>
<dbReference type="Gene3D" id="2.170.130.10">
    <property type="entry name" value="TonB-dependent receptor, plug domain"/>
    <property type="match status" value="1"/>
</dbReference>
<dbReference type="SUPFAM" id="SSF56935">
    <property type="entry name" value="Porins"/>
    <property type="match status" value="1"/>
</dbReference>
<comment type="similarity">
    <text evidence="10 11">Belongs to the TonB-dependent receptor family.</text>
</comment>
<dbReference type="AlphaFoldDB" id="A0A1H3ZHN4"/>
<keyword evidence="7 10" id="KW-0472">Membrane</keyword>
<dbReference type="InterPro" id="IPR039426">
    <property type="entry name" value="TonB-dep_rcpt-like"/>
</dbReference>
<accession>A0A1H3ZHN4</accession>
<dbReference type="InterPro" id="IPR023996">
    <property type="entry name" value="TonB-dep_OMP_SusC/RagA"/>
</dbReference>
<keyword evidence="8" id="KW-0675">Receptor</keyword>
<evidence type="ECO:0000313" key="15">
    <source>
        <dbReference type="Proteomes" id="UP000199656"/>
    </source>
</evidence>